<dbReference type="OrthoDB" id="10264595at2759"/>
<feature type="region of interest" description="Disordered" evidence="8">
    <location>
        <begin position="987"/>
        <end position="1027"/>
    </location>
</feature>
<sequence length="1272" mass="144699">MDAAIRKAKDSFGQIFDKNLHDLVRGIRNHKEHEAKYIAECIDEIKQELKQDNIAVKANAINKLCYLQMIGYDISWASFNIIEVMSSTKFTFKRIGYLAASQTFHEGTDVLMLTTNLIRKDLGSQSMYECGVAISGLACFLTPDLARDLVNEIMNLMTSNKPYIRKKAVLIMYKIFLKYPDALRPSFPRLKEKLDDPEPSVQAAAVNVICELARKNPKNYLSLAPIFFKLMSVSTNNWVLIKIIKLFGALTPLEPRLGKKLIEPLTNIINSTSAMSLLYECINTVLAVLVSISSGQPNHNSAIEVCLQKLRILIEDSDQNLKYLGLLAMSKILQTNPKSVQMHKDLIMQCLDDKDESIRLRSLDLLYGMVSKKNLMEIIKKLMMHMSKAEGTHYRDELLAKIIDICSQNNYQFVTNFEWYVSVLVELTRMEGTRHGKLLSSQMLDVAIRVETIRPFIVAQMSILIDNMHVFAITNSIPSKENKNYSDICEVLNAATWICGEFAANLQNPMKTLESMSKSKVTNLPGHIQSTFVQNIFKLYVHLIKKNSQDYDECKRLTDYLIDKMKIFEQNSDIEVQERACSFLQILKYVLKMLDSDPSGVENELWSLFEGELNPVAPKAQRKVPVPEGLDLDAWINDPPSDEEQNDLTSSQENHIFVKNEKFELKSYTSYGGNNSSDIKTSVSVGAKKIQPDISEEDLAKYKESRKIQIESNPFYIKQMKKSESNSLMSNNMSKATSYSESIRSQSIDLKIPISIPGVTSSDSYYRMSKIDDENKKLKKKMKSKAGKDSKKKKSKNDVEEDDEDEENIPVVKILANEMPDGVNNDSDDDKNKFKDPKDPHRALDIDLDEPLKDYERLPTSGYRPGILTDKPKKTNGLKEEPKKESNHKKEEKKKSKSKSKDAEKSEKKSRHKKSDKSVDLLVSNDTVNGHENEYNELLSPEHEIKTVITESKIKKQDQGDDLEFWLSGTKSEEKEEVKIEEKIEPKVEKKSKKSKKDETKDEKKKEKKSKSKGKNGHHDLKQAEIEDSKNIYKHVASNKHLNISCLMRPNHMNLNQLIIGLRLDNITTDDKLKNSEISSIELNLLNTSSLKLIREDKKSANDSIRIPFSLSNSSQNEIEYFFEVSDCTYGQILKGNFIYIIKSDLGTIQDKIDFKLKIPCSSFLIPTSCDNDEFSKWLSSGQLTSKYSIKCNISNYEDINSILGILTSNFHLTKIEIVDNTASIFASTMKHQPICILIKLLGNETLSMDGKSTSQSLIENILDELKTVISV</sequence>
<evidence type="ECO:0000256" key="6">
    <source>
        <dbReference type="ARBA" id="ARBA00022927"/>
    </source>
</evidence>
<dbReference type="Proteomes" id="UP000663879">
    <property type="component" value="Unassembled WGS sequence"/>
</dbReference>
<proteinExistence type="inferred from homology"/>
<dbReference type="Pfam" id="PF06375">
    <property type="entry name" value="AP3D1"/>
    <property type="match status" value="1"/>
</dbReference>
<keyword evidence="7" id="KW-0472">Membrane</keyword>
<evidence type="ECO:0000259" key="9">
    <source>
        <dbReference type="SMART" id="SM01354"/>
    </source>
</evidence>
<keyword evidence="4" id="KW-0813">Transport</keyword>
<dbReference type="GO" id="GO:0030123">
    <property type="term" value="C:AP-3 adaptor complex"/>
    <property type="evidence" value="ECO:0007669"/>
    <property type="project" value="InterPro"/>
</dbReference>
<dbReference type="FunFam" id="1.25.10.10:FF:000251">
    <property type="entry name" value="AP-3 complex subunit delta"/>
    <property type="match status" value="1"/>
</dbReference>
<feature type="compositionally biased region" description="Basic and acidic residues" evidence="8">
    <location>
        <begin position="1017"/>
        <end position="1027"/>
    </location>
</feature>
<name>A0A813NHX7_9BILA</name>
<dbReference type="GO" id="GO:0043195">
    <property type="term" value="C:terminal bouton"/>
    <property type="evidence" value="ECO:0007669"/>
    <property type="project" value="TreeGrafter"/>
</dbReference>
<dbReference type="InterPro" id="IPR017105">
    <property type="entry name" value="AP3_complex_dsu"/>
</dbReference>
<keyword evidence="5" id="KW-0677">Repeat</keyword>
<dbReference type="GO" id="GO:0098830">
    <property type="term" value="C:presynaptic endosome"/>
    <property type="evidence" value="ECO:0007669"/>
    <property type="project" value="TreeGrafter"/>
</dbReference>
<keyword evidence="6" id="KW-0653">Protein transport</keyword>
<feature type="compositionally biased region" description="Basic residues" evidence="8">
    <location>
        <begin position="777"/>
        <end position="795"/>
    </location>
</feature>
<organism evidence="10 11">
    <name type="scientific">Brachionus calyciflorus</name>
    <dbReference type="NCBI Taxonomy" id="104777"/>
    <lineage>
        <taxon>Eukaryota</taxon>
        <taxon>Metazoa</taxon>
        <taxon>Spiralia</taxon>
        <taxon>Gnathifera</taxon>
        <taxon>Rotifera</taxon>
        <taxon>Eurotatoria</taxon>
        <taxon>Monogononta</taxon>
        <taxon>Pseudotrocha</taxon>
        <taxon>Ploima</taxon>
        <taxon>Brachionidae</taxon>
        <taxon>Brachionus</taxon>
    </lineage>
</organism>
<protein>
    <recommendedName>
        <fullName evidence="3">AP-3 complex subunit delta</fullName>
    </recommendedName>
</protein>
<dbReference type="Gene3D" id="1.25.10.10">
    <property type="entry name" value="Leucine-rich Repeat Variant"/>
    <property type="match status" value="1"/>
</dbReference>
<evidence type="ECO:0000256" key="5">
    <source>
        <dbReference type="ARBA" id="ARBA00022737"/>
    </source>
</evidence>
<dbReference type="GO" id="GO:0006623">
    <property type="term" value="P:protein targeting to vacuole"/>
    <property type="evidence" value="ECO:0007669"/>
    <property type="project" value="TreeGrafter"/>
</dbReference>
<dbReference type="GO" id="GO:0006896">
    <property type="term" value="P:Golgi to vacuole transport"/>
    <property type="evidence" value="ECO:0007669"/>
    <property type="project" value="TreeGrafter"/>
</dbReference>
<comment type="caution">
    <text evidence="10">The sequence shown here is derived from an EMBL/GenBank/DDBJ whole genome shotgun (WGS) entry which is preliminary data.</text>
</comment>
<feature type="compositionally biased region" description="Basic and acidic residues" evidence="8">
    <location>
        <begin position="830"/>
        <end position="857"/>
    </location>
</feature>
<feature type="compositionally biased region" description="Basic and acidic residues" evidence="8">
    <location>
        <begin position="870"/>
        <end position="907"/>
    </location>
</feature>
<dbReference type="GO" id="GO:0010008">
    <property type="term" value="C:endosome membrane"/>
    <property type="evidence" value="ECO:0007669"/>
    <property type="project" value="TreeGrafter"/>
</dbReference>
<feature type="domain" description="AP-3 complex subunit delta" evidence="9">
    <location>
        <begin position="694"/>
        <end position="849"/>
    </location>
</feature>
<dbReference type="InterPro" id="IPR010474">
    <property type="entry name" value="AP3D_dom_metazoa"/>
</dbReference>
<dbReference type="InterPro" id="IPR011989">
    <property type="entry name" value="ARM-like"/>
</dbReference>
<feature type="compositionally biased region" description="Basic and acidic residues" evidence="8">
    <location>
        <begin position="929"/>
        <end position="943"/>
    </location>
</feature>
<dbReference type="EMBL" id="CAJNOC010000278">
    <property type="protein sequence ID" value="CAF0737741.1"/>
    <property type="molecule type" value="Genomic_DNA"/>
</dbReference>
<dbReference type="Pfam" id="PF26171">
    <property type="entry name" value="Mu_AP3"/>
    <property type="match status" value="1"/>
</dbReference>
<feature type="compositionally biased region" description="Basic and acidic residues" evidence="8">
    <location>
        <begin position="996"/>
        <end position="1005"/>
    </location>
</feature>
<dbReference type="InterPro" id="IPR002553">
    <property type="entry name" value="Clathrin/coatomer_adapt-like_N"/>
</dbReference>
<keyword evidence="11" id="KW-1185">Reference proteome</keyword>
<dbReference type="GO" id="GO:0048490">
    <property type="term" value="P:anterograde synaptic vesicle transport"/>
    <property type="evidence" value="ECO:0007669"/>
    <property type="project" value="TreeGrafter"/>
</dbReference>
<dbReference type="SUPFAM" id="SSF48371">
    <property type="entry name" value="ARM repeat"/>
    <property type="match status" value="1"/>
</dbReference>
<comment type="similarity">
    <text evidence="2">Belongs to the adaptor complexes large subunit family.</text>
</comment>
<evidence type="ECO:0000256" key="1">
    <source>
        <dbReference type="ARBA" id="ARBA00004308"/>
    </source>
</evidence>
<evidence type="ECO:0000313" key="11">
    <source>
        <dbReference type="Proteomes" id="UP000663879"/>
    </source>
</evidence>
<dbReference type="GO" id="GO:1904115">
    <property type="term" value="C:axon cytoplasm"/>
    <property type="evidence" value="ECO:0007669"/>
    <property type="project" value="GOC"/>
</dbReference>
<feature type="region of interest" description="Disordered" evidence="8">
    <location>
        <begin position="776"/>
        <end position="943"/>
    </location>
</feature>
<feature type="compositionally biased region" description="Basic residues" evidence="8">
    <location>
        <begin position="1006"/>
        <end position="1016"/>
    </location>
</feature>
<dbReference type="GO" id="GO:0048499">
    <property type="term" value="P:synaptic vesicle membrane organization"/>
    <property type="evidence" value="ECO:0007669"/>
    <property type="project" value="TreeGrafter"/>
</dbReference>
<dbReference type="InterPro" id="IPR016024">
    <property type="entry name" value="ARM-type_fold"/>
</dbReference>
<dbReference type="GO" id="GO:0016182">
    <property type="term" value="P:synaptic vesicle budding from endosome"/>
    <property type="evidence" value="ECO:0007669"/>
    <property type="project" value="TreeGrafter"/>
</dbReference>
<evidence type="ECO:0000313" key="10">
    <source>
        <dbReference type="EMBL" id="CAF0737741.1"/>
    </source>
</evidence>
<dbReference type="PANTHER" id="PTHR22781">
    <property type="entry name" value="DELTA ADAPTIN-RELATED"/>
    <property type="match status" value="1"/>
</dbReference>
<gene>
    <name evidence="10" type="ORF">OXX778_LOCUS3219</name>
</gene>
<feature type="compositionally biased region" description="Acidic residues" evidence="8">
    <location>
        <begin position="799"/>
        <end position="808"/>
    </location>
</feature>
<evidence type="ECO:0000256" key="3">
    <source>
        <dbReference type="ARBA" id="ARBA00015717"/>
    </source>
</evidence>
<dbReference type="AlphaFoldDB" id="A0A813NHX7"/>
<evidence type="ECO:0000256" key="4">
    <source>
        <dbReference type="ARBA" id="ARBA00022448"/>
    </source>
</evidence>
<dbReference type="PANTHER" id="PTHR22781:SF12">
    <property type="entry name" value="AP-3 COMPLEX SUBUNIT DELTA-1"/>
    <property type="match status" value="1"/>
</dbReference>
<dbReference type="SMART" id="SM01354">
    <property type="entry name" value="BLVR"/>
    <property type="match status" value="1"/>
</dbReference>
<accession>A0A813NHX7</accession>
<comment type="subcellular location">
    <subcellularLocation>
        <location evidence="1">Endomembrane system</location>
    </subcellularLocation>
</comment>
<evidence type="ECO:0000256" key="2">
    <source>
        <dbReference type="ARBA" id="ARBA00006613"/>
    </source>
</evidence>
<dbReference type="Pfam" id="PF01602">
    <property type="entry name" value="Adaptin_N"/>
    <property type="match status" value="1"/>
</dbReference>
<evidence type="ECO:0000256" key="8">
    <source>
        <dbReference type="SAM" id="MobiDB-lite"/>
    </source>
</evidence>
<evidence type="ECO:0000256" key="7">
    <source>
        <dbReference type="ARBA" id="ARBA00023136"/>
    </source>
</evidence>
<dbReference type="InterPro" id="IPR058898">
    <property type="entry name" value="Mu_AP3"/>
</dbReference>
<dbReference type="GO" id="GO:0098943">
    <property type="term" value="P:neurotransmitter receptor transport, postsynaptic endosome to lysosome"/>
    <property type="evidence" value="ECO:0007669"/>
    <property type="project" value="TreeGrafter"/>
</dbReference>
<reference evidence="10" key="1">
    <citation type="submission" date="2021-02" db="EMBL/GenBank/DDBJ databases">
        <authorList>
            <person name="Nowell W R."/>
        </authorList>
    </citation>
    <scope>NUCLEOTIDE SEQUENCE</scope>
    <source>
        <strain evidence="10">Ploen Becks lab</strain>
    </source>
</reference>